<dbReference type="AlphaFoldDB" id="A0A183FVX6"/>
<evidence type="ECO:0000313" key="3">
    <source>
        <dbReference type="WBParaSite" id="HPBE_0001253201-mRNA-1"/>
    </source>
</evidence>
<evidence type="ECO:0000313" key="1">
    <source>
        <dbReference type="EMBL" id="VDO92567.1"/>
    </source>
</evidence>
<gene>
    <name evidence="1" type="ORF">HPBE_LOCUS12533</name>
</gene>
<reference evidence="1 2" key="1">
    <citation type="submission" date="2018-11" db="EMBL/GenBank/DDBJ databases">
        <authorList>
            <consortium name="Pathogen Informatics"/>
        </authorList>
    </citation>
    <scope>NUCLEOTIDE SEQUENCE [LARGE SCALE GENOMIC DNA]</scope>
</reference>
<accession>A0A3P8A7G6</accession>
<dbReference type="EMBL" id="UZAH01027539">
    <property type="protein sequence ID" value="VDO92567.1"/>
    <property type="molecule type" value="Genomic_DNA"/>
</dbReference>
<sequence>MGYRSEFVFVMEDRNNGWSACILLAHVRGNQIRLAQSTDRDTALAVLNSVVSDRNHTRMNPPTIVSTSCQNPGILSDILEGRNVLEDYPFRCDTFERTGGQP</sequence>
<proteinExistence type="predicted"/>
<dbReference type="WBParaSite" id="HPBE_0001253201-mRNA-1">
    <property type="protein sequence ID" value="HPBE_0001253201-mRNA-1"/>
    <property type="gene ID" value="HPBE_0001253201"/>
</dbReference>
<name>A0A183FVX6_HELPZ</name>
<dbReference type="Proteomes" id="UP000050761">
    <property type="component" value="Unassembled WGS sequence"/>
</dbReference>
<protein>
    <submittedName>
        <fullName evidence="3">DUF1508 domain-containing protein</fullName>
    </submittedName>
</protein>
<evidence type="ECO:0000313" key="2">
    <source>
        <dbReference type="Proteomes" id="UP000050761"/>
    </source>
</evidence>
<keyword evidence="2" id="KW-1185">Reference proteome</keyword>
<organism evidence="2 3">
    <name type="scientific">Heligmosomoides polygyrus</name>
    <name type="common">Parasitic roundworm</name>
    <dbReference type="NCBI Taxonomy" id="6339"/>
    <lineage>
        <taxon>Eukaryota</taxon>
        <taxon>Metazoa</taxon>
        <taxon>Ecdysozoa</taxon>
        <taxon>Nematoda</taxon>
        <taxon>Chromadorea</taxon>
        <taxon>Rhabditida</taxon>
        <taxon>Rhabditina</taxon>
        <taxon>Rhabditomorpha</taxon>
        <taxon>Strongyloidea</taxon>
        <taxon>Heligmosomidae</taxon>
        <taxon>Heligmosomoides</taxon>
    </lineage>
</organism>
<accession>A0A183FVX6</accession>
<reference evidence="3" key="2">
    <citation type="submission" date="2019-09" db="UniProtKB">
        <authorList>
            <consortium name="WormBaseParasite"/>
        </authorList>
    </citation>
    <scope>IDENTIFICATION</scope>
</reference>